<keyword evidence="1" id="KW-0732">Signal</keyword>
<reference evidence="2 3" key="1">
    <citation type="journal article" date="2012" name="Int. J. Syst. Evol. Microbiol.">
        <title>Flammeovirga pacifica sp. nov., isolated from deep-sea sediment.</title>
        <authorList>
            <person name="Xu H."/>
            <person name="Fu Y."/>
            <person name="Yang N."/>
            <person name="Ding Z."/>
            <person name="Lai Q."/>
            <person name="Zeng R."/>
        </authorList>
    </citation>
    <scope>NUCLEOTIDE SEQUENCE [LARGE SCALE GENOMIC DNA]</scope>
    <source>
        <strain evidence="3">DSM 24597 / LMG 26175 / WPAGA1</strain>
    </source>
</reference>
<comment type="caution">
    <text evidence="2">The sequence shown here is derived from an EMBL/GenBank/DDBJ whole genome shotgun (WGS) entry which is preliminary data.</text>
</comment>
<accession>A0A1S1Z4C6</accession>
<dbReference type="Proteomes" id="UP000179797">
    <property type="component" value="Unassembled WGS sequence"/>
</dbReference>
<dbReference type="RefSeq" id="WP_044223233.1">
    <property type="nucleotide sequence ID" value="NZ_JRYR02000001.1"/>
</dbReference>
<organism evidence="2 3">
    <name type="scientific">Flammeovirga pacifica</name>
    <dbReference type="NCBI Taxonomy" id="915059"/>
    <lineage>
        <taxon>Bacteria</taxon>
        <taxon>Pseudomonadati</taxon>
        <taxon>Bacteroidota</taxon>
        <taxon>Cytophagia</taxon>
        <taxon>Cytophagales</taxon>
        <taxon>Flammeovirgaceae</taxon>
        <taxon>Flammeovirga</taxon>
    </lineage>
</organism>
<keyword evidence="3" id="KW-1185">Reference proteome</keyword>
<dbReference type="PROSITE" id="PS51257">
    <property type="entry name" value="PROKAR_LIPOPROTEIN"/>
    <property type="match status" value="1"/>
</dbReference>
<evidence type="ECO:0008006" key="4">
    <source>
        <dbReference type="Google" id="ProtNLM"/>
    </source>
</evidence>
<sequence>MKNLNLLSLIAATFLAVTVFSCSSDSDDVTPSLSEEEQQELTRQELATTSDSIFQAVVEGDWKLVEFVPSEDMKKAAEAQDLYAVTTITKGEQALNFDMTLSFAKEGDSYDIGVQFTPEGDELIKKLGDYQEATTGMPGDWGLIPSAEFYMAEIRSIVGGPFGADNLTADDIQDSESGDINITVEQNDVTDLSYENMLLNYTKVITDNNDRIFFNEEGQLVVETTDNTYGTGTSHYVFKKAE</sequence>
<dbReference type="OrthoDB" id="1119685at2"/>
<evidence type="ECO:0000256" key="1">
    <source>
        <dbReference type="SAM" id="SignalP"/>
    </source>
</evidence>
<dbReference type="STRING" id="915059.NH26_17940"/>
<name>A0A1S1Z4C6_FLAPC</name>
<evidence type="ECO:0000313" key="3">
    <source>
        <dbReference type="Proteomes" id="UP000179797"/>
    </source>
</evidence>
<dbReference type="AlphaFoldDB" id="A0A1S1Z4C6"/>
<evidence type="ECO:0000313" key="2">
    <source>
        <dbReference type="EMBL" id="OHX68091.1"/>
    </source>
</evidence>
<dbReference type="EMBL" id="JRYR02000001">
    <property type="protein sequence ID" value="OHX68091.1"/>
    <property type="molecule type" value="Genomic_DNA"/>
</dbReference>
<feature type="chain" id="PRO_5010171192" description="Lipocalin-like domain-containing protein" evidence="1">
    <location>
        <begin position="22"/>
        <end position="242"/>
    </location>
</feature>
<protein>
    <recommendedName>
        <fullName evidence="4">Lipocalin-like domain-containing protein</fullName>
    </recommendedName>
</protein>
<feature type="signal peptide" evidence="1">
    <location>
        <begin position="1"/>
        <end position="21"/>
    </location>
</feature>
<gene>
    <name evidence="2" type="ORF">NH26_17940</name>
</gene>
<proteinExistence type="predicted"/>